<name>A0A6J5P9B6_9CAUD</name>
<sequence>MRTKRDISDAAPDGTDRIIYRMVRDPSVVYILERRIVLFGGEDVVIWHSMGKFNFRVVDYIVRNAWRTPNIQTWDHDFCRFITGPRVRKRYEAASRPWCPAPLQDKGTLDRNWAMWRDMKVNGLSGKAVGAKHGVTAARAAQITKKHSRHIEWHIRHRGDHMADYPAAIVEALYGVEIIEQLGCAPYMRMPDGREVHL</sequence>
<gene>
    <name evidence="1" type="ORF">UFOVP714_8</name>
    <name evidence="2" type="ORF">UFOVP864_52</name>
</gene>
<dbReference type="EMBL" id="LR796674">
    <property type="protein sequence ID" value="CAB4158396.1"/>
    <property type="molecule type" value="Genomic_DNA"/>
</dbReference>
<organism evidence="2">
    <name type="scientific">uncultured Caudovirales phage</name>
    <dbReference type="NCBI Taxonomy" id="2100421"/>
    <lineage>
        <taxon>Viruses</taxon>
        <taxon>Duplodnaviria</taxon>
        <taxon>Heunggongvirae</taxon>
        <taxon>Uroviricota</taxon>
        <taxon>Caudoviricetes</taxon>
        <taxon>Peduoviridae</taxon>
        <taxon>Maltschvirus</taxon>
        <taxon>Maltschvirus maltsch</taxon>
    </lineage>
</organism>
<protein>
    <submittedName>
        <fullName evidence="2">Uncharacterized protein</fullName>
    </submittedName>
</protein>
<proteinExistence type="predicted"/>
<evidence type="ECO:0000313" key="2">
    <source>
        <dbReference type="EMBL" id="CAB4167797.1"/>
    </source>
</evidence>
<dbReference type="EMBL" id="LR796814">
    <property type="protein sequence ID" value="CAB4167797.1"/>
    <property type="molecule type" value="Genomic_DNA"/>
</dbReference>
<evidence type="ECO:0000313" key="1">
    <source>
        <dbReference type="EMBL" id="CAB4158396.1"/>
    </source>
</evidence>
<reference evidence="2" key="1">
    <citation type="submission" date="2020-04" db="EMBL/GenBank/DDBJ databases">
        <authorList>
            <person name="Chiriac C."/>
            <person name="Salcher M."/>
            <person name="Ghai R."/>
            <person name="Kavagutti S V."/>
        </authorList>
    </citation>
    <scope>NUCLEOTIDE SEQUENCE</scope>
</reference>
<accession>A0A6J5P9B6</accession>